<accession>N6Y3X6</accession>
<dbReference type="OrthoDB" id="5297568at2"/>
<organism evidence="1 2">
    <name type="scientific">Thauera linaloolentis (strain DSM 12138 / JCM 21573 / CCUG 41526 / CIP 105981 / IAM 15112 / NBRC 102519 / 47Lol)</name>
    <dbReference type="NCBI Taxonomy" id="1123367"/>
    <lineage>
        <taxon>Bacteria</taxon>
        <taxon>Pseudomonadati</taxon>
        <taxon>Pseudomonadota</taxon>
        <taxon>Betaproteobacteria</taxon>
        <taxon>Rhodocyclales</taxon>
        <taxon>Zoogloeaceae</taxon>
        <taxon>Thauera</taxon>
    </lineage>
</organism>
<dbReference type="GO" id="GO:0006260">
    <property type="term" value="P:DNA replication"/>
    <property type="evidence" value="ECO:0007669"/>
    <property type="project" value="InterPro"/>
</dbReference>
<keyword evidence="2" id="KW-1185">Reference proteome</keyword>
<sequence length="146" mass="16246">MAPSVRFYHNTPDRLALACELVARAYGSGRKVAVRMPDGASARELERVLWTREPLAFVPHVLRDSELAAETPVVIGDGASASPWPHADTLFNLAPDLPPDYQTFRIVVEIVGQTEAERLPARARWARYREQGLAPKAFDAERRVAL</sequence>
<dbReference type="Gene3D" id="3.40.50.10110">
    <property type="entry name" value="DNA polymerase III subunit chi"/>
    <property type="match status" value="1"/>
</dbReference>
<dbReference type="Pfam" id="PF04364">
    <property type="entry name" value="DNA_pol3_chi"/>
    <property type="match status" value="1"/>
</dbReference>
<dbReference type="GO" id="GO:0032298">
    <property type="term" value="P:positive regulation of DNA-templated DNA replication initiation"/>
    <property type="evidence" value="ECO:0007669"/>
    <property type="project" value="TreeGrafter"/>
</dbReference>
<comment type="caution">
    <text evidence="1">The sequence shown here is derived from an EMBL/GenBank/DDBJ whole genome shotgun (WGS) entry which is preliminary data.</text>
</comment>
<dbReference type="PANTHER" id="PTHR38767">
    <property type="entry name" value="DNA POLYMERASE III SUBUNIT CHI"/>
    <property type="match status" value="1"/>
</dbReference>
<dbReference type="Proteomes" id="UP000013232">
    <property type="component" value="Unassembled WGS sequence"/>
</dbReference>
<reference evidence="1 2" key="1">
    <citation type="submission" date="2012-09" db="EMBL/GenBank/DDBJ databases">
        <title>Draft Genome Sequences of 6 Strains from Genus Thauera.</title>
        <authorList>
            <person name="Liu B."/>
            <person name="Shapleigh J.P."/>
            <person name="Frostegard A.H."/>
        </authorList>
    </citation>
    <scope>NUCLEOTIDE SEQUENCE [LARGE SCALE GENOMIC DNA]</scope>
    <source>
        <strain evidence="2">47Lol / DSM 12138</strain>
    </source>
</reference>
<evidence type="ECO:0000313" key="1">
    <source>
        <dbReference type="EMBL" id="ENO86295.1"/>
    </source>
</evidence>
<dbReference type="PANTHER" id="PTHR38767:SF1">
    <property type="entry name" value="DNA POLYMERASE III SUBUNIT CHI"/>
    <property type="match status" value="1"/>
</dbReference>
<protein>
    <submittedName>
        <fullName evidence="1">DNA polymerase III subunit chi</fullName>
    </submittedName>
</protein>
<dbReference type="SUPFAM" id="SSF102400">
    <property type="entry name" value="DNA polymerase III chi subunit"/>
    <property type="match status" value="1"/>
</dbReference>
<name>N6Y3X6_THAL4</name>
<dbReference type="STRING" id="1123367.GCA_000621305_03645"/>
<proteinExistence type="predicted"/>
<dbReference type="eggNOG" id="COG2927">
    <property type="taxonomic scope" value="Bacteria"/>
</dbReference>
<dbReference type="InterPro" id="IPR036768">
    <property type="entry name" value="PolIII_chi_sf"/>
</dbReference>
<gene>
    <name evidence="1" type="ORF">C666_13505</name>
</gene>
<dbReference type="AlphaFoldDB" id="N6Y3X6"/>
<evidence type="ECO:0000313" key="2">
    <source>
        <dbReference type="Proteomes" id="UP000013232"/>
    </source>
</evidence>
<dbReference type="EMBL" id="AMXE01000057">
    <property type="protein sequence ID" value="ENO86295.1"/>
    <property type="molecule type" value="Genomic_DNA"/>
</dbReference>
<dbReference type="InterPro" id="IPR007459">
    <property type="entry name" value="DNA_pol3_chi"/>
</dbReference>
<dbReference type="RefSeq" id="WP_004340602.1">
    <property type="nucleotide sequence ID" value="NZ_AMXE01000057.1"/>
</dbReference>
<dbReference type="GO" id="GO:0003677">
    <property type="term" value="F:DNA binding"/>
    <property type="evidence" value="ECO:0007669"/>
    <property type="project" value="InterPro"/>
</dbReference>
<dbReference type="GO" id="GO:0003887">
    <property type="term" value="F:DNA-directed DNA polymerase activity"/>
    <property type="evidence" value="ECO:0007669"/>
    <property type="project" value="InterPro"/>
</dbReference>